<keyword evidence="4" id="KW-0659">Purine metabolism</keyword>
<dbReference type="AlphaFoldDB" id="A0A323TJ55"/>
<evidence type="ECO:0000256" key="5">
    <source>
        <dbReference type="ARBA" id="ARBA00022793"/>
    </source>
</evidence>
<reference evidence="8 9" key="1">
    <citation type="submission" date="2017-10" db="EMBL/GenBank/DDBJ databases">
        <title>Bacillus sp. nov., a halophilic bacterium isolated from a Keqin Lake.</title>
        <authorList>
            <person name="Wang H."/>
        </authorList>
    </citation>
    <scope>NUCLEOTIDE SEQUENCE [LARGE SCALE GENOMIC DNA]</scope>
    <source>
        <strain evidence="8 9">KQ-12</strain>
    </source>
</reference>
<dbReference type="InterPro" id="IPR036778">
    <property type="entry name" value="OHCU_decarboxylase_sf"/>
</dbReference>
<dbReference type="Proteomes" id="UP000248214">
    <property type="component" value="Unassembled WGS sequence"/>
</dbReference>
<evidence type="ECO:0000256" key="4">
    <source>
        <dbReference type="ARBA" id="ARBA00022631"/>
    </source>
</evidence>
<keyword evidence="9" id="KW-1185">Reference proteome</keyword>
<dbReference type="GO" id="GO:0019628">
    <property type="term" value="P:urate catabolic process"/>
    <property type="evidence" value="ECO:0007669"/>
    <property type="project" value="UniProtKB-UniPathway"/>
</dbReference>
<accession>A0A323TJ55</accession>
<protein>
    <recommendedName>
        <fullName evidence="3">2-oxo-4-hydroxy-4-carboxy-5-ureidoimidazoline decarboxylase</fullName>
        <ecNumber evidence="3">4.1.1.97</ecNumber>
    </recommendedName>
</protein>
<evidence type="ECO:0000313" key="8">
    <source>
        <dbReference type="EMBL" id="PYZ94749.1"/>
    </source>
</evidence>
<dbReference type="GO" id="GO:0051997">
    <property type="term" value="F:2-oxo-4-hydroxy-4-carboxy-5-ureidoimidazoline decarboxylase activity"/>
    <property type="evidence" value="ECO:0007669"/>
    <property type="project" value="UniProtKB-EC"/>
</dbReference>
<comment type="caution">
    <text evidence="8">The sequence shown here is derived from an EMBL/GenBank/DDBJ whole genome shotgun (WGS) entry which is preliminary data.</text>
</comment>
<dbReference type="InterPro" id="IPR017580">
    <property type="entry name" value="OHCU_decarboxylase-1"/>
</dbReference>
<organism evidence="8 9">
    <name type="scientific">Salipaludibacillus keqinensis</name>
    <dbReference type="NCBI Taxonomy" id="2045207"/>
    <lineage>
        <taxon>Bacteria</taxon>
        <taxon>Bacillati</taxon>
        <taxon>Bacillota</taxon>
        <taxon>Bacilli</taxon>
        <taxon>Bacillales</taxon>
        <taxon>Bacillaceae</taxon>
    </lineage>
</organism>
<feature type="domain" description="Oxo-4-hydroxy-4-carboxy-5-ureidoimidazoline decarboxylase" evidence="7">
    <location>
        <begin position="8"/>
        <end position="160"/>
    </location>
</feature>
<dbReference type="PANTHER" id="PTHR43466:SF1">
    <property type="entry name" value="2-OXO-4-HYDROXY-4-CARBOXY-5-UREIDOIMIDAZOLINE DECARBOXYLASE-RELATED"/>
    <property type="match status" value="1"/>
</dbReference>
<evidence type="ECO:0000259" key="7">
    <source>
        <dbReference type="Pfam" id="PF09349"/>
    </source>
</evidence>
<dbReference type="EMBL" id="PDOD01000001">
    <property type="protein sequence ID" value="PYZ94749.1"/>
    <property type="molecule type" value="Genomic_DNA"/>
</dbReference>
<evidence type="ECO:0000256" key="6">
    <source>
        <dbReference type="ARBA" id="ARBA00023239"/>
    </source>
</evidence>
<evidence type="ECO:0000256" key="2">
    <source>
        <dbReference type="ARBA" id="ARBA00004754"/>
    </source>
</evidence>
<name>A0A323TJ55_9BACI</name>
<gene>
    <name evidence="8" type="primary">uraD</name>
    <name evidence="8" type="ORF">CR194_04235</name>
</gene>
<dbReference type="GO" id="GO:0006144">
    <property type="term" value="P:purine nucleobase metabolic process"/>
    <property type="evidence" value="ECO:0007669"/>
    <property type="project" value="UniProtKB-KW"/>
</dbReference>
<keyword evidence="5" id="KW-0210">Decarboxylase</keyword>
<dbReference type="UniPathway" id="UPA00394">
    <property type="reaction ID" value="UER00652"/>
</dbReference>
<dbReference type="SUPFAM" id="SSF158694">
    <property type="entry name" value="UraD-Like"/>
    <property type="match status" value="1"/>
</dbReference>
<dbReference type="RefSeq" id="WP_110608383.1">
    <property type="nucleotide sequence ID" value="NZ_PDOD01000001.1"/>
</dbReference>
<dbReference type="GO" id="GO:0000255">
    <property type="term" value="P:allantoin metabolic process"/>
    <property type="evidence" value="ECO:0007669"/>
    <property type="project" value="InterPro"/>
</dbReference>
<dbReference type="PANTHER" id="PTHR43466">
    <property type="entry name" value="2-OXO-4-HYDROXY-4-CARBOXY-5-UREIDOIMIDAZOLINE DECARBOXYLASE-RELATED"/>
    <property type="match status" value="1"/>
</dbReference>
<dbReference type="InterPro" id="IPR018020">
    <property type="entry name" value="OHCU_decarboxylase"/>
</dbReference>
<keyword evidence="6" id="KW-0456">Lyase</keyword>
<dbReference type="Pfam" id="PF09349">
    <property type="entry name" value="OHCU_decarbox"/>
    <property type="match status" value="1"/>
</dbReference>
<evidence type="ECO:0000256" key="1">
    <source>
        <dbReference type="ARBA" id="ARBA00001163"/>
    </source>
</evidence>
<evidence type="ECO:0000313" key="9">
    <source>
        <dbReference type="Proteomes" id="UP000248214"/>
    </source>
</evidence>
<proteinExistence type="predicted"/>
<comment type="catalytic activity">
    <reaction evidence="1">
        <text>5-hydroxy-2-oxo-4-ureido-2,5-dihydro-1H-imidazole-5-carboxylate + H(+) = (S)-allantoin + CO2</text>
        <dbReference type="Rhea" id="RHEA:26301"/>
        <dbReference type="ChEBI" id="CHEBI:15378"/>
        <dbReference type="ChEBI" id="CHEBI:15678"/>
        <dbReference type="ChEBI" id="CHEBI:16526"/>
        <dbReference type="ChEBI" id="CHEBI:58639"/>
        <dbReference type="EC" id="4.1.1.97"/>
    </reaction>
</comment>
<comment type="pathway">
    <text evidence="2">Purine metabolism; urate degradation; (S)-allantoin from urate: step 3/3.</text>
</comment>
<dbReference type="Gene3D" id="1.10.3330.10">
    <property type="entry name" value="Oxo-4-hydroxy-4-carboxy-5-ureidoimidazoline decarboxylase"/>
    <property type="match status" value="1"/>
</dbReference>
<dbReference type="NCBIfam" id="TIGR03164">
    <property type="entry name" value="UHCUDC"/>
    <property type="match status" value="1"/>
</dbReference>
<dbReference type="EC" id="4.1.1.97" evidence="3"/>
<sequence>MYSLQDVNDLTKPEFTATIGAVFEHSPWVAQHSWKHHPFVSVEEMHDKMVHEMMIAETTLQLSLLRAHPDLGTKLSISDASKQEQEGAGLSQLTAQEYNKFSELNKNYTEKFGFPFIMAVKGQSKENILAQMQKRYSHSYDSEMETALQEVSKIAKFRLDDLVMDHAPSNLA</sequence>
<dbReference type="OrthoDB" id="9800909at2"/>
<evidence type="ECO:0000256" key="3">
    <source>
        <dbReference type="ARBA" id="ARBA00012257"/>
    </source>
</evidence>